<sequence>MNQTSVAFVMAISAMFLTTSFAAYACPPGSTLQKGNGWEGCVQTGIPSTNSGPAWKTQWGAIATDGSSAALGTAIEASSKRIAERAALKLCKEDGGKNCKIKLAYYNQCASLISGDRLFFVQSAETREEAVSDGLDRCRHAGDTGCSEHYSGCSLPKQVR</sequence>
<protein>
    <submittedName>
        <fullName evidence="3">DUF4189 domain-containing protein</fullName>
    </submittedName>
</protein>
<gene>
    <name evidence="3" type="ORF">RDV84_21865</name>
</gene>
<feature type="domain" description="DUF4189" evidence="2">
    <location>
        <begin position="59"/>
        <end position="153"/>
    </location>
</feature>
<feature type="chain" id="PRO_5047313674" evidence="1">
    <location>
        <begin position="26"/>
        <end position="160"/>
    </location>
</feature>
<keyword evidence="4" id="KW-1185">Reference proteome</keyword>
<name>A0ABY9P876_9GAMM</name>
<dbReference type="Proteomes" id="UP001229313">
    <property type="component" value="Chromosome"/>
</dbReference>
<feature type="signal peptide" evidence="1">
    <location>
        <begin position="1"/>
        <end position="25"/>
    </location>
</feature>
<evidence type="ECO:0000313" key="4">
    <source>
        <dbReference type="Proteomes" id="UP001229313"/>
    </source>
</evidence>
<evidence type="ECO:0000313" key="3">
    <source>
        <dbReference type="EMBL" id="WMT02578.1"/>
    </source>
</evidence>
<dbReference type="InterPro" id="IPR025240">
    <property type="entry name" value="DUF4189"/>
</dbReference>
<organism evidence="3 4">
    <name type="scientific">Lysobacter yananisis</name>
    <dbReference type="NCBI Taxonomy" id="1003114"/>
    <lineage>
        <taxon>Bacteria</taxon>
        <taxon>Pseudomonadati</taxon>
        <taxon>Pseudomonadota</taxon>
        <taxon>Gammaproteobacteria</taxon>
        <taxon>Lysobacterales</taxon>
        <taxon>Lysobacteraceae</taxon>
        <taxon>Lysobacter</taxon>
    </lineage>
</organism>
<keyword evidence="1" id="KW-0732">Signal</keyword>
<dbReference type="EMBL" id="CP133568">
    <property type="protein sequence ID" value="WMT02578.1"/>
    <property type="molecule type" value="Genomic_DNA"/>
</dbReference>
<accession>A0ABY9P876</accession>
<reference evidence="3 4" key="1">
    <citation type="submission" date="2023-08" db="EMBL/GenBank/DDBJ databases">
        <title>The whole genome sequence of Lysobacter yananisis.</title>
        <authorList>
            <person name="Sun H."/>
        </authorList>
    </citation>
    <scope>NUCLEOTIDE SEQUENCE [LARGE SCALE GENOMIC DNA]</scope>
    <source>
        <strain evidence="3 4">SNNU513</strain>
    </source>
</reference>
<evidence type="ECO:0000256" key="1">
    <source>
        <dbReference type="SAM" id="SignalP"/>
    </source>
</evidence>
<evidence type="ECO:0000259" key="2">
    <source>
        <dbReference type="Pfam" id="PF13827"/>
    </source>
</evidence>
<dbReference type="RefSeq" id="WP_309151576.1">
    <property type="nucleotide sequence ID" value="NZ_CP133568.1"/>
</dbReference>
<proteinExistence type="predicted"/>
<dbReference type="Pfam" id="PF13827">
    <property type="entry name" value="DUF4189"/>
    <property type="match status" value="1"/>
</dbReference>